<keyword evidence="2 3" id="KW-0378">Hydrolase</keyword>
<dbReference type="PRINTS" id="PR00502">
    <property type="entry name" value="NUDIXFAMILY"/>
</dbReference>
<dbReference type="Pfam" id="PF00293">
    <property type="entry name" value="NUDIX"/>
    <property type="match status" value="1"/>
</dbReference>
<dbReference type="PANTHER" id="PTHR13994">
    <property type="entry name" value="NUDIX HYDROLASE RELATED"/>
    <property type="match status" value="1"/>
</dbReference>
<keyword evidence="5" id="KW-1185">Reference proteome</keyword>
<dbReference type="AlphaFoldDB" id="A0A0K0FMP3"/>
<dbReference type="GO" id="GO:0035529">
    <property type="term" value="F:NADH pyrophosphatase activity"/>
    <property type="evidence" value="ECO:0007669"/>
    <property type="project" value="TreeGrafter"/>
</dbReference>
<dbReference type="GO" id="GO:0047631">
    <property type="term" value="F:ADP-ribose diphosphatase activity"/>
    <property type="evidence" value="ECO:0007669"/>
    <property type="project" value="TreeGrafter"/>
</dbReference>
<reference evidence="5" key="1">
    <citation type="submission" date="2014-07" db="EMBL/GenBank/DDBJ databases">
        <authorList>
            <person name="Martin A.A"/>
            <person name="De Silva N."/>
        </authorList>
    </citation>
    <scope>NUCLEOTIDE SEQUENCE</scope>
</reference>
<dbReference type="Proteomes" id="UP000035680">
    <property type="component" value="Unassembled WGS sequence"/>
</dbReference>
<dbReference type="GO" id="GO:0051287">
    <property type="term" value="F:NAD binding"/>
    <property type="evidence" value="ECO:0007669"/>
    <property type="project" value="TreeGrafter"/>
</dbReference>
<accession>A0A0K0FMP3</accession>
<name>A0A0K0FMP3_STRVS</name>
<evidence type="ECO:0000313" key="6">
    <source>
        <dbReference type="WBParaSite" id="SVE_1027000.1"/>
    </source>
</evidence>
<evidence type="ECO:0000313" key="5">
    <source>
        <dbReference type="Proteomes" id="UP000035680"/>
    </source>
</evidence>
<dbReference type="InterPro" id="IPR003293">
    <property type="entry name" value="Nudix_hydrolase6-like"/>
</dbReference>
<protein>
    <submittedName>
        <fullName evidence="6">Nucleoside diphosphate-linked moiety X motif 6 (inferred by orthology to a human protein)</fullName>
    </submittedName>
</protein>
<dbReference type="PANTHER" id="PTHR13994:SF13">
    <property type="entry name" value="FI03680P"/>
    <property type="match status" value="1"/>
</dbReference>
<evidence type="ECO:0000256" key="1">
    <source>
        <dbReference type="ARBA" id="ARBA00005582"/>
    </source>
</evidence>
<dbReference type="InterPro" id="IPR040618">
    <property type="entry name" value="Pre-Nudix"/>
</dbReference>
<evidence type="ECO:0000256" key="3">
    <source>
        <dbReference type="RuleBase" id="RU003476"/>
    </source>
</evidence>
<sequence length="276" mass="32390">MISTKNTVNTYLDGYKDRYDGLTIHSNLYKHLVPANILKDILEYSEDEWKKKDYKGIWIKVDIEQSDWVPILTKFGFQYHHAQENFVMLTKWLPKAKKCTIPRYPFTTIGVGGITVNSKGQILLMREKRGHYLGWKFPGGLHDYGEDIEDTAVREVKEETGVETVPEGVLCFRHTQQTPYSDCSDIYFIVSLKPKDESKTSINICPDETAAAGWFSREEIKAMSDKEIHSFHLHIIELYDNWKKTPCKVWNKKNYYIPDVNKHWSMYYSIDRENEK</sequence>
<reference evidence="6" key="2">
    <citation type="submission" date="2015-08" db="UniProtKB">
        <authorList>
            <consortium name="WormBaseParasite"/>
        </authorList>
    </citation>
    <scope>IDENTIFICATION</scope>
</reference>
<dbReference type="Gene3D" id="3.40.630.30">
    <property type="match status" value="1"/>
</dbReference>
<dbReference type="WBParaSite" id="SVE_1027000.1">
    <property type="protein sequence ID" value="SVE_1027000.1"/>
    <property type="gene ID" value="SVE_1027000"/>
</dbReference>
<dbReference type="InterPro" id="IPR020476">
    <property type="entry name" value="Nudix_hydrolase"/>
</dbReference>
<dbReference type="InterPro" id="IPR015797">
    <property type="entry name" value="NUDIX_hydrolase-like_dom_sf"/>
</dbReference>
<dbReference type="Pfam" id="PF18290">
    <property type="entry name" value="Nudix_hydro"/>
    <property type="match status" value="1"/>
</dbReference>
<dbReference type="InterPro" id="IPR000086">
    <property type="entry name" value="NUDIX_hydrolase_dom"/>
</dbReference>
<dbReference type="SUPFAM" id="SSF55811">
    <property type="entry name" value="Nudix"/>
    <property type="match status" value="1"/>
</dbReference>
<dbReference type="Gene3D" id="3.90.79.10">
    <property type="entry name" value="Nucleoside Triphosphate Pyrophosphohydrolase"/>
    <property type="match status" value="1"/>
</dbReference>
<proteinExistence type="inferred from homology"/>
<dbReference type="PROSITE" id="PS51462">
    <property type="entry name" value="NUDIX"/>
    <property type="match status" value="1"/>
</dbReference>
<evidence type="ECO:0000259" key="4">
    <source>
        <dbReference type="PROSITE" id="PS51462"/>
    </source>
</evidence>
<dbReference type="InterPro" id="IPR020084">
    <property type="entry name" value="NUDIX_hydrolase_CS"/>
</dbReference>
<organism evidence="5 6">
    <name type="scientific">Strongyloides venezuelensis</name>
    <name type="common">Threadworm</name>
    <dbReference type="NCBI Taxonomy" id="75913"/>
    <lineage>
        <taxon>Eukaryota</taxon>
        <taxon>Metazoa</taxon>
        <taxon>Ecdysozoa</taxon>
        <taxon>Nematoda</taxon>
        <taxon>Chromadorea</taxon>
        <taxon>Rhabditida</taxon>
        <taxon>Tylenchina</taxon>
        <taxon>Panagrolaimomorpha</taxon>
        <taxon>Strongyloidoidea</taxon>
        <taxon>Strongyloididae</taxon>
        <taxon>Strongyloides</taxon>
    </lineage>
</organism>
<dbReference type="PROSITE" id="PS00893">
    <property type="entry name" value="NUDIX_BOX"/>
    <property type="match status" value="1"/>
</dbReference>
<evidence type="ECO:0000256" key="2">
    <source>
        <dbReference type="ARBA" id="ARBA00022801"/>
    </source>
</evidence>
<dbReference type="CDD" id="cd04670">
    <property type="entry name" value="NUDIX_ASFGF2_Nudt6"/>
    <property type="match status" value="1"/>
</dbReference>
<feature type="domain" description="Nudix hydrolase" evidence="4">
    <location>
        <begin position="106"/>
        <end position="244"/>
    </location>
</feature>
<comment type="similarity">
    <text evidence="1 3">Belongs to the Nudix hydrolase family.</text>
</comment>
<dbReference type="STRING" id="75913.A0A0K0FMP3"/>